<evidence type="ECO:0000256" key="2">
    <source>
        <dbReference type="ARBA" id="ARBA00022692"/>
    </source>
</evidence>
<reference evidence="6" key="1">
    <citation type="submission" date="2022-10" db="EMBL/GenBank/DDBJ databases">
        <authorList>
            <person name="Kim H.S."/>
            <person name="Kim J.-S."/>
            <person name="Suh M.K."/>
            <person name="Eom M.K."/>
            <person name="Lee J.-S."/>
        </authorList>
    </citation>
    <scope>NUCLEOTIDE SEQUENCE</scope>
    <source>
        <strain evidence="6">LIP-5</strain>
    </source>
</reference>
<dbReference type="EMBL" id="JAOTPL010000002">
    <property type="protein sequence ID" value="MCU7693383.1"/>
    <property type="molecule type" value="Genomic_DNA"/>
</dbReference>
<evidence type="ECO:0000256" key="3">
    <source>
        <dbReference type="ARBA" id="ARBA00022989"/>
    </source>
</evidence>
<gene>
    <name evidence="6" type="ORF">OD355_02495</name>
</gene>
<dbReference type="Gene3D" id="1.20.1280.290">
    <property type="match status" value="1"/>
</dbReference>
<dbReference type="GO" id="GO:0016020">
    <property type="term" value="C:membrane"/>
    <property type="evidence" value="ECO:0007669"/>
    <property type="project" value="UniProtKB-SubCell"/>
</dbReference>
<feature type="transmembrane region" description="Helical" evidence="5">
    <location>
        <begin position="64"/>
        <end position="87"/>
    </location>
</feature>
<keyword evidence="2 5" id="KW-0812">Transmembrane</keyword>
<feature type="transmembrane region" description="Helical" evidence="5">
    <location>
        <begin position="39"/>
        <end position="58"/>
    </location>
</feature>
<evidence type="ECO:0000256" key="5">
    <source>
        <dbReference type="SAM" id="Phobius"/>
    </source>
</evidence>
<keyword evidence="3 5" id="KW-1133">Transmembrane helix</keyword>
<dbReference type="RefSeq" id="WP_263036868.1">
    <property type="nucleotide sequence ID" value="NZ_JAOTPL010000002.1"/>
</dbReference>
<dbReference type="Proteomes" id="UP001209317">
    <property type="component" value="Unassembled WGS sequence"/>
</dbReference>
<evidence type="ECO:0000256" key="1">
    <source>
        <dbReference type="ARBA" id="ARBA00004141"/>
    </source>
</evidence>
<dbReference type="InterPro" id="IPR006603">
    <property type="entry name" value="PQ-loop_rpt"/>
</dbReference>
<sequence>MELNALNIVGTSAAILSTLNQFPQAYKVFKTGDTHSISLAMYCIVEVAITLWLVYGIMLNDFPLILANSLSLIPITYIWIVKLINVYKGKDKNRRLFDEVTSTH</sequence>
<organism evidence="6 7">
    <name type="scientific">Haoranjiania flava</name>
    <dbReference type="NCBI Taxonomy" id="1856322"/>
    <lineage>
        <taxon>Bacteria</taxon>
        <taxon>Pseudomonadati</taxon>
        <taxon>Bacteroidota</taxon>
        <taxon>Chitinophagia</taxon>
        <taxon>Chitinophagales</taxon>
        <taxon>Chitinophagaceae</taxon>
        <taxon>Haoranjiania</taxon>
    </lineage>
</organism>
<dbReference type="Pfam" id="PF04193">
    <property type="entry name" value="PQ-loop"/>
    <property type="match status" value="1"/>
</dbReference>
<keyword evidence="4 5" id="KW-0472">Membrane</keyword>
<comment type="caution">
    <text evidence="6">The sequence shown here is derived from an EMBL/GenBank/DDBJ whole genome shotgun (WGS) entry which is preliminary data.</text>
</comment>
<evidence type="ECO:0000313" key="7">
    <source>
        <dbReference type="Proteomes" id="UP001209317"/>
    </source>
</evidence>
<evidence type="ECO:0000256" key="4">
    <source>
        <dbReference type="ARBA" id="ARBA00023136"/>
    </source>
</evidence>
<accession>A0AAE3ILC1</accession>
<name>A0AAE3ILC1_9BACT</name>
<protein>
    <submittedName>
        <fullName evidence="6">SemiSWEET family transporter</fullName>
    </submittedName>
</protein>
<keyword evidence="7" id="KW-1185">Reference proteome</keyword>
<dbReference type="AlphaFoldDB" id="A0AAE3ILC1"/>
<evidence type="ECO:0000313" key="6">
    <source>
        <dbReference type="EMBL" id="MCU7693383.1"/>
    </source>
</evidence>
<proteinExistence type="predicted"/>
<comment type="subcellular location">
    <subcellularLocation>
        <location evidence="1">Membrane</location>
        <topology evidence="1">Multi-pass membrane protein</topology>
    </subcellularLocation>
</comment>